<reference evidence="1 2" key="2">
    <citation type="journal article" date="2022" name="Mol. Ecol. Resour.">
        <title>The genomes of chicory, endive, great burdock and yacon provide insights into Asteraceae paleo-polyploidization history and plant inulin production.</title>
        <authorList>
            <person name="Fan W."/>
            <person name="Wang S."/>
            <person name="Wang H."/>
            <person name="Wang A."/>
            <person name="Jiang F."/>
            <person name="Liu H."/>
            <person name="Zhao H."/>
            <person name="Xu D."/>
            <person name="Zhang Y."/>
        </authorList>
    </citation>
    <scope>NUCLEOTIDE SEQUENCE [LARGE SCALE GENOMIC DNA]</scope>
    <source>
        <strain evidence="2">cv. Niubang</strain>
    </source>
</reference>
<accession>A0ACB9DJY4</accession>
<sequence>MWYLDSGCSKHMTGQKDMLSNFKEKYCGSVRFDNDQFSPIMGYGDVQHDNVTIKKVSYVEGLRHNRFSIGQFCDKSLEVNFKAKTCSVRTEEGEELLVHQQSGQRKARQRTSSAQIGKRTSLYNM</sequence>
<dbReference type="Proteomes" id="UP001055879">
    <property type="component" value="Linkage Group LG03"/>
</dbReference>
<reference evidence="2" key="1">
    <citation type="journal article" date="2022" name="Mol. Ecol. Resour.">
        <title>The genomes of chicory, endive, great burdock and yacon provide insights into Asteraceae palaeo-polyploidization history and plant inulin production.</title>
        <authorList>
            <person name="Fan W."/>
            <person name="Wang S."/>
            <person name="Wang H."/>
            <person name="Wang A."/>
            <person name="Jiang F."/>
            <person name="Liu H."/>
            <person name="Zhao H."/>
            <person name="Xu D."/>
            <person name="Zhang Y."/>
        </authorList>
    </citation>
    <scope>NUCLEOTIDE SEQUENCE [LARGE SCALE GENOMIC DNA]</scope>
    <source>
        <strain evidence="2">cv. Niubang</strain>
    </source>
</reference>
<protein>
    <submittedName>
        <fullName evidence="1">Uncharacterized protein</fullName>
    </submittedName>
</protein>
<keyword evidence="2" id="KW-1185">Reference proteome</keyword>
<name>A0ACB9DJY4_ARCLA</name>
<dbReference type="EMBL" id="CM042049">
    <property type="protein sequence ID" value="KAI3746673.1"/>
    <property type="molecule type" value="Genomic_DNA"/>
</dbReference>
<proteinExistence type="predicted"/>
<evidence type="ECO:0000313" key="1">
    <source>
        <dbReference type="EMBL" id="KAI3746673.1"/>
    </source>
</evidence>
<evidence type="ECO:0000313" key="2">
    <source>
        <dbReference type="Proteomes" id="UP001055879"/>
    </source>
</evidence>
<organism evidence="1 2">
    <name type="scientific">Arctium lappa</name>
    <name type="common">Greater burdock</name>
    <name type="synonym">Lappa major</name>
    <dbReference type="NCBI Taxonomy" id="4217"/>
    <lineage>
        <taxon>Eukaryota</taxon>
        <taxon>Viridiplantae</taxon>
        <taxon>Streptophyta</taxon>
        <taxon>Embryophyta</taxon>
        <taxon>Tracheophyta</taxon>
        <taxon>Spermatophyta</taxon>
        <taxon>Magnoliopsida</taxon>
        <taxon>eudicotyledons</taxon>
        <taxon>Gunneridae</taxon>
        <taxon>Pentapetalae</taxon>
        <taxon>asterids</taxon>
        <taxon>campanulids</taxon>
        <taxon>Asterales</taxon>
        <taxon>Asteraceae</taxon>
        <taxon>Carduoideae</taxon>
        <taxon>Cardueae</taxon>
        <taxon>Arctiinae</taxon>
        <taxon>Arctium</taxon>
    </lineage>
</organism>
<comment type="caution">
    <text evidence="1">The sequence shown here is derived from an EMBL/GenBank/DDBJ whole genome shotgun (WGS) entry which is preliminary data.</text>
</comment>
<gene>
    <name evidence="1" type="ORF">L6452_09112</name>
</gene>